<gene>
    <name evidence="1" type="ORF">BKM31_48265</name>
</gene>
<proteinExistence type="predicted"/>
<dbReference type="Proteomes" id="UP000190797">
    <property type="component" value="Chromosome"/>
</dbReference>
<dbReference type="EMBL" id="CP017717">
    <property type="protein sequence ID" value="AQZ68234.1"/>
    <property type="molecule type" value="Genomic_DNA"/>
</dbReference>
<protein>
    <submittedName>
        <fullName evidence="1">Uncharacterized protein</fullName>
    </submittedName>
</protein>
<reference evidence="2" key="1">
    <citation type="journal article" date="2017" name="Med. Chem. Commun.">
        <title>Nonomuraea sp. ATCC 55076 harbours the largest actinomycete chromosome to date and the kistamicin biosynthetic gene cluster.</title>
        <authorList>
            <person name="Nazari B."/>
            <person name="Forneris C.C."/>
            <person name="Gibson M.I."/>
            <person name="Moon K."/>
            <person name="Schramma K.R."/>
            <person name="Seyedsayamdost M.R."/>
        </authorList>
    </citation>
    <scope>NUCLEOTIDE SEQUENCE [LARGE SCALE GENOMIC DNA]</scope>
    <source>
        <strain evidence="2">ATCC 55076</strain>
    </source>
</reference>
<sequence length="83" mass="9440">MNDSGLSALATSLWSAVQLGGAEPGEETEGVLDQLWRRLREHRRRKGFYETPVNREELYLSLLDLLLDEDAARSLVARFEYGT</sequence>
<name>A0A1V0ADD4_9ACTN</name>
<accession>A0A1V0ADD4</accession>
<dbReference type="AlphaFoldDB" id="A0A1V0ADD4"/>
<dbReference type="KEGG" id="noa:BKM31_48265"/>
<organism evidence="1 2">
    <name type="scientific">[Actinomadura] parvosata subsp. kistnae</name>
    <dbReference type="NCBI Taxonomy" id="1909395"/>
    <lineage>
        <taxon>Bacteria</taxon>
        <taxon>Bacillati</taxon>
        <taxon>Actinomycetota</taxon>
        <taxon>Actinomycetes</taxon>
        <taxon>Streptosporangiales</taxon>
        <taxon>Streptosporangiaceae</taxon>
        <taxon>Nonomuraea</taxon>
    </lineage>
</organism>
<evidence type="ECO:0000313" key="2">
    <source>
        <dbReference type="Proteomes" id="UP000190797"/>
    </source>
</evidence>
<keyword evidence="2" id="KW-1185">Reference proteome</keyword>
<evidence type="ECO:0000313" key="1">
    <source>
        <dbReference type="EMBL" id="AQZ68234.1"/>
    </source>
</evidence>
<dbReference type="RefSeq" id="WP_080044556.1">
    <property type="nucleotide sequence ID" value="NZ_CP017717.1"/>
</dbReference>